<feature type="compositionally biased region" description="Basic and acidic residues" evidence="1">
    <location>
        <begin position="259"/>
        <end position="270"/>
    </location>
</feature>
<dbReference type="AlphaFoldDB" id="A0A562WM07"/>
<keyword evidence="2" id="KW-0472">Membrane</keyword>
<dbReference type="EMBL" id="VLLP01000001">
    <property type="protein sequence ID" value="TWJ30907.1"/>
    <property type="molecule type" value="Genomic_DNA"/>
</dbReference>
<evidence type="ECO:0000313" key="3">
    <source>
        <dbReference type="EMBL" id="TWJ30907.1"/>
    </source>
</evidence>
<protein>
    <submittedName>
        <fullName evidence="3">Uncharacterized protein YjbI with pentapeptide repeats</fullName>
    </submittedName>
</protein>
<reference evidence="3 4" key="1">
    <citation type="submission" date="2019-07" db="EMBL/GenBank/DDBJ databases">
        <title>R&amp;d 2014.</title>
        <authorList>
            <person name="Klenk H.-P."/>
        </authorList>
    </citation>
    <scope>NUCLEOTIDE SEQUENCE [LARGE SCALE GENOMIC DNA]</scope>
    <source>
        <strain evidence="3 4">DSM 43912</strain>
    </source>
</reference>
<dbReference type="SUPFAM" id="SSF141571">
    <property type="entry name" value="Pentapeptide repeat-like"/>
    <property type="match status" value="1"/>
</dbReference>
<proteinExistence type="predicted"/>
<organism evidence="3 4">
    <name type="scientific">Micromonospora sagamiensis</name>
    <dbReference type="NCBI Taxonomy" id="47875"/>
    <lineage>
        <taxon>Bacteria</taxon>
        <taxon>Bacillati</taxon>
        <taxon>Actinomycetota</taxon>
        <taxon>Actinomycetes</taxon>
        <taxon>Micromonosporales</taxon>
        <taxon>Micromonosporaceae</taxon>
        <taxon>Micromonospora</taxon>
    </lineage>
</organism>
<name>A0A562WM07_9ACTN</name>
<keyword evidence="2" id="KW-1133">Transmembrane helix</keyword>
<evidence type="ECO:0000313" key="4">
    <source>
        <dbReference type="Proteomes" id="UP000319728"/>
    </source>
</evidence>
<dbReference type="Gene3D" id="2.160.20.80">
    <property type="entry name" value="E3 ubiquitin-protein ligase SopA"/>
    <property type="match status" value="1"/>
</dbReference>
<feature type="transmembrane region" description="Helical" evidence="2">
    <location>
        <begin position="50"/>
        <end position="69"/>
    </location>
</feature>
<feature type="region of interest" description="Disordered" evidence="1">
    <location>
        <begin position="238"/>
        <end position="270"/>
    </location>
</feature>
<accession>A0A562WM07</accession>
<keyword evidence="4" id="KW-1185">Reference proteome</keyword>
<dbReference type="Pfam" id="PF13576">
    <property type="entry name" value="Pentapeptide_3"/>
    <property type="match status" value="2"/>
</dbReference>
<evidence type="ECO:0000256" key="2">
    <source>
        <dbReference type="SAM" id="Phobius"/>
    </source>
</evidence>
<keyword evidence="2" id="KW-0812">Transmembrane</keyword>
<feature type="transmembrane region" description="Helical" evidence="2">
    <location>
        <begin position="100"/>
        <end position="120"/>
    </location>
</feature>
<feature type="transmembrane region" description="Helical" evidence="2">
    <location>
        <begin position="21"/>
        <end position="44"/>
    </location>
</feature>
<evidence type="ECO:0000256" key="1">
    <source>
        <dbReference type="SAM" id="MobiDB-lite"/>
    </source>
</evidence>
<gene>
    <name evidence="3" type="ORF">JD81_04456</name>
</gene>
<dbReference type="InterPro" id="IPR001646">
    <property type="entry name" value="5peptide_repeat"/>
</dbReference>
<feature type="transmembrane region" description="Helical" evidence="2">
    <location>
        <begin position="140"/>
        <end position="161"/>
    </location>
</feature>
<dbReference type="Proteomes" id="UP000319728">
    <property type="component" value="Unassembled WGS sequence"/>
</dbReference>
<sequence>MGGGGGGTARLRSVTRRISTVLAVLGGLGVAALVAVWVPAGWWAALAAHWAVLLLVVATVAALTASAVLRYRSGDRRRRAAEASAAPVAPDRPLRPLPSWVIPAGAVAVAAVTWLAVWGLQATLPEAGTQVQRAQLRVEGIRTGLTIGAGVTAAFALLLAFRRQQLAERTQQATEYDAGEKRVTELYVKAAEQLGSDKAPVRLAGLYALERLAQDNPAQRQSIVEVICAYLRMPYTPPEAKPTPEPADQAPAAEGSSGDGEKPTVDPREERQVRLAAQRILARHLRPETRDKKPDPSYWGPAVVLDLTEAVLLDVDFSDCHLHDATFTGAHFVGPARFHSTTFSGDARFRRATFRGETSFSGVTVRGTASFDRVTFSGGARFGGAMFGGDAWFGGVKFIGGTWFGRVMFSGGAGFEGAMFIADAQFDRAMFCGGAWFSGAMFGGDAQFGGVTFRGDAWFGRVMFSGGANFAGATLNGESYGGPANQ</sequence>
<comment type="caution">
    <text evidence="3">The sequence shown here is derived from an EMBL/GenBank/DDBJ whole genome shotgun (WGS) entry which is preliminary data.</text>
</comment>